<evidence type="ECO:0008006" key="3">
    <source>
        <dbReference type="Google" id="ProtNLM"/>
    </source>
</evidence>
<reference evidence="1 2" key="1">
    <citation type="submission" date="2022-12" db="EMBL/GenBank/DDBJ databases">
        <title>Two new species, Stenotrophomonas aracearum and Stenotrophomonas oahuensis, isolated from Anthurium (Araceae family) in Hawaii.</title>
        <authorList>
            <person name="Chunag S.C."/>
            <person name="Dobhal S."/>
            <person name="Alvarez A."/>
            <person name="Arif M."/>
        </authorList>
    </citation>
    <scope>NUCLEOTIDE SEQUENCE [LARGE SCALE GENOMIC DNA]</scope>
    <source>
        <strain evidence="1 2">A5586</strain>
    </source>
</reference>
<dbReference type="EMBL" id="CP115541">
    <property type="protein sequence ID" value="WNH52415.1"/>
    <property type="molecule type" value="Genomic_DNA"/>
</dbReference>
<proteinExistence type="predicted"/>
<dbReference type="RefSeq" id="WP_311191614.1">
    <property type="nucleotide sequence ID" value="NZ_CP115541.1"/>
</dbReference>
<dbReference type="Proteomes" id="UP001302072">
    <property type="component" value="Chromosome"/>
</dbReference>
<evidence type="ECO:0000313" key="2">
    <source>
        <dbReference type="Proteomes" id="UP001302072"/>
    </source>
</evidence>
<accession>A0ABY9YPP0</accession>
<gene>
    <name evidence="1" type="ORF">PDM29_19160</name>
</gene>
<protein>
    <recommendedName>
        <fullName evidence="3">DUF4189 domain-containing protein</fullName>
    </recommendedName>
</protein>
<keyword evidence="2" id="KW-1185">Reference proteome</keyword>
<organism evidence="1 2">
    <name type="scientific">Stenotrophomonas oahuensis</name>
    <dbReference type="NCBI Taxonomy" id="3003271"/>
    <lineage>
        <taxon>Bacteria</taxon>
        <taxon>Pseudomonadati</taxon>
        <taxon>Pseudomonadota</taxon>
        <taxon>Gammaproteobacteria</taxon>
        <taxon>Lysobacterales</taxon>
        <taxon>Lysobacteraceae</taxon>
        <taxon>Stenotrophomonas</taxon>
    </lineage>
</organism>
<sequence>MTDTFKTLANGTSIQYGPRKDDGTGNMITCAKEEAQVWGMYLQKAGTTGHDWIADCVNESAAVCLTFGLMCAYGPAQ</sequence>
<name>A0ABY9YPP0_9GAMM</name>
<evidence type="ECO:0000313" key="1">
    <source>
        <dbReference type="EMBL" id="WNH52415.1"/>
    </source>
</evidence>